<evidence type="ECO:0000259" key="2">
    <source>
        <dbReference type="Pfam" id="PF12728"/>
    </source>
</evidence>
<gene>
    <name evidence="3" type="ORF">SAMN06296010_2001</name>
</gene>
<feature type="region of interest" description="Disordered" evidence="1">
    <location>
        <begin position="68"/>
        <end position="88"/>
    </location>
</feature>
<dbReference type="OrthoDB" id="5119252at2"/>
<dbReference type="AlphaFoldDB" id="A0A1X7K204"/>
<dbReference type="InterPro" id="IPR041657">
    <property type="entry name" value="HTH_17"/>
</dbReference>
<dbReference type="Proteomes" id="UP000193244">
    <property type="component" value="Unassembled WGS sequence"/>
</dbReference>
<dbReference type="RefSeq" id="WP_085485564.1">
    <property type="nucleotide sequence ID" value="NZ_FXAY01000003.1"/>
</dbReference>
<dbReference type="EMBL" id="FXAY01000003">
    <property type="protein sequence ID" value="SMG34916.1"/>
    <property type="molecule type" value="Genomic_DNA"/>
</dbReference>
<feature type="domain" description="Helix-turn-helix" evidence="2">
    <location>
        <begin position="87"/>
        <end position="135"/>
    </location>
</feature>
<proteinExistence type="predicted"/>
<feature type="compositionally biased region" description="Basic and acidic residues" evidence="1">
    <location>
        <begin position="76"/>
        <end position="85"/>
    </location>
</feature>
<reference evidence="4" key="1">
    <citation type="submission" date="2017-04" db="EMBL/GenBank/DDBJ databases">
        <authorList>
            <person name="Varghese N."/>
            <person name="Submissions S."/>
        </authorList>
    </citation>
    <scope>NUCLEOTIDE SEQUENCE [LARGE SCALE GENOMIC DNA]</scope>
    <source>
        <strain evidence="4">VKM Ac-2510</strain>
    </source>
</reference>
<keyword evidence="4" id="KW-1185">Reference proteome</keyword>
<evidence type="ECO:0000313" key="3">
    <source>
        <dbReference type="EMBL" id="SMG34916.1"/>
    </source>
</evidence>
<evidence type="ECO:0000313" key="4">
    <source>
        <dbReference type="Proteomes" id="UP000193244"/>
    </source>
</evidence>
<organism evidence="3 4">
    <name type="scientific">Agreia pratensis</name>
    <dbReference type="NCBI Taxonomy" id="150121"/>
    <lineage>
        <taxon>Bacteria</taxon>
        <taxon>Bacillati</taxon>
        <taxon>Actinomycetota</taxon>
        <taxon>Actinomycetes</taxon>
        <taxon>Micrococcales</taxon>
        <taxon>Microbacteriaceae</taxon>
        <taxon>Agreia</taxon>
    </lineage>
</organism>
<evidence type="ECO:0000256" key="1">
    <source>
        <dbReference type="SAM" id="MobiDB-lite"/>
    </source>
</evidence>
<sequence>MNDPRPYEGAMQPNRFLHGDITIVPARIASLLVRHSNLQELRTRARGVDPEFAAVLIALQSAAMTWRASATGSPEAPEREAEQRSKWVGTTQAATILGITSRGVRLAIQEGRLPAQEVDGRWQVSREDIAHHKAGRTA</sequence>
<dbReference type="STRING" id="150121.SAMN06296010_2001"/>
<dbReference type="Pfam" id="PF12728">
    <property type="entry name" value="HTH_17"/>
    <property type="match status" value="1"/>
</dbReference>
<protein>
    <recommendedName>
        <fullName evidence="2">Helix-turn-helix domain-containing protein</fullName>
    </recommendedName>
</protein>
<name>A0A1X7K204_9MICO</name>
<accession>A0A1X7K204</accession>